<dbReference type="InterPro" id="IPR036390">
    <property type="entry name" value="WH_DNA-bd_sf"/>
</dbReference>
<dbReference type="InterPro" id="IPR005119">
    <property type="entry name" value="LysR_subst-bd"/>
</dbReference>
<dbReference type="OrthoDB" id="8557381at2"/>
<dbReference type="Proteomes" id="UP000295254">
    <property type="component" value="Unassembled WGS sequence"/>
</dbReference>
<organism evidence="6 7">
    <name type="scientific">Pseudomonas vancouverensis</name>
    <dbReference type="NCBI Taxonomy" id="95300"/>
    <lineage>
        <taxon>Bacteria</taxon>
        <taxon>Pseudomonadati</taxon>
        <taxon>Pseudomonadota</taxon>
        <taxon>Gammaproteobacteria</taxon>
        <taxon>Pseudomonadales</taxon>
        <taxon>Pseudomonadaceae</taxon>
        <taxon>Pseudomonas</taxon>
    </lineage>
</organism>
<dbReference type="Gene3D" id="1.10.10.10">
    <property type="entry name" value="Winged helix-like DNA-binding domain superfamily/Winged helix DNA-binding domain"/>
    <property type="match status" value="1"/>
</dbReference>
<evidence type="ECO:0000259" key="5">
    <source>
        <dbReference type="PROSITE" id="PS50931"/>
    </source>
</evidence>
<dbReference type="InterPro" id="IPR037402">
    <property type="entry name" value="YidZ_PBP2"/>
</dbReference>
<keyword evidence="4" id="KW-0804">Transcription</keyword>
<dbReference type="PANTHER" id="PTHR30118">
    <property type="entry name" value="HTH-TYPE TRANSCRIPTIONAL REGULATOR LEUO-RELATED"/>
    <property type="match status" value="1"/>
</dbReference>
<evidence type="ECO:0000256" key="1">
    <source>
        <dbReference type="ARBA" id="ARBA00009437"/>
    </source>
</evidence>
<evidence type="ECO:0000313" key="7">
    <source>
        <dbReference type="Proteomes" id="UP000295254"/>
    </source>
</evidence>
<protein>
    <submittedName>
        <fullName evidence="6">LysR family transcriptional regulator</fullName>
    </submittedName>
</protein>
<evidence type="ECO:0000313" key="6">
    <source>
        <dbReference type="EMBL" id="TDB56964.1"/>
    </source>
</evidence>
<keyword evidence="2" id="KW-0805">Transcription regulation</keyword>
<dbReference type="EMBL" id="RRZK01000035">
    <property type="protein sequence ID" value="TDB56964.1"/>
    <property type="molecule type" value="Genomic_DNA"/>
</dbReference>
<dbReference type="Pfam" id="PF00126">
    <property type="entry name" value="HTH_1"/>
    <property type="match status" value="1"/>
</dbReference>
<dbReference type="InterPro" id="IPR050389">
    <property type="entry name" value="LysR-type_TF"/>
</dbReference>
<dbReference type="GO" id="GO:0003677">
    <property type="term" value="F:DNA binding"/>
    <property type="evidence" value="ECO:0007669"/>
    <property type="project" value="UniProtKB-KW"/>
</dbReference>
<dbReference type="GO" id="GO:0003700">
    <property type="term" value="F:DNA-binding transcription factor activity"/>
    <property type="evidence" value="ECO:0007669"/>
    <property type="project" value="InterPro"/>
</dbReference>
<name>A0A1H2NMT8_PSEVA</name>
<dbReference type="SUPFAM" id="SSF46785">
    <property type="entry name" value="Winged helix' DNA-binding domain"/>
    <property type="match status" value="1"/>
</dbReference>
<dbReference type="RefSeq" id="WP_093222432.1">
    <property type="nucleotide sequence ID" value="NZ_LT629803.1"/>
</dbReference>
<dbReference type="STRING" id="95300.SAMN05216558_2554"/>
<gene>
    <name evidence="6" type="ORF">EIY72_26900</name>
</gene>
<accession>A0A1H2NMT8</accession>
<comment type="caution">
    <text evidence="6">The sequence shown here is derived from an EMBL/GenBank/DDBJ whole genome shotgun (WGS) entry which is preliminary data.</text>
</comment>
<dbReference type="Gene3D" id="3.40.190.10">
    <property type="entry name" value="Periplasmic binding protein-like II"/>
    <property type="match status" value="2"/>
</dbReference>
<feature type="domain" description="HTH lysR-type" evidence="5">
    <location>
        <begin position="9"/>
        <end position="66"/>
    </location>
</feature>
<keyword evidence="3" id="KW-0238">DNA-binding</keyword>
<evidence type="ECO:0000256" key="4">
    <source>
        <dbReference type="ARBA" id="ARBA00023163"/>
    </source>
</evidence>
<evidence type="ECO:0000256" key="3">
    <source>
        <dbReference type="ARBA" id="ARBA00023125"/>
    </source>
</evidence>
<proteinExistence type="inferred from homology"/>
<dbReference type="Pfam" id="PF03466">
    <property type="entry name" value="LysR_substrate"/>
    <property type="match status" value="1"/>
</dbReference>
<reference evidence="7" key="1">
    <citation type="journal article" date="2019" name="bioRxiv">
        <title>Bacterially produced spermidine induces plant systemic susceptibility to pathogens.</title>
        <authorList>
            <person name="Melnyk R.A."/>
            <person name="Beskrovnaya P.A."/>
            <person name="Liu Z."/>
            <person name="Song Y."/>
            <person name="Haney C.H."/>
        </authorList>
    </citation>
    <scope>NUCLEOTIDE SEQUENCE [LARGE SCALE GENOMIC DNA]</scope>
    <source>
        <strain evidence="7">Dha-51</strain>
    </source>
</reference>
<comment type="similarity">
    <text evidence="1">Belongs to the LysR transcriptional regulatory family.</text>
</comment>
<dbReference type="AlphaFoldDB" id="A0A1H2NMT8"/>
<dbReference type="InterPro" id="IPR036388">
    <property type="entry name" value="WH-like_DNA-bd_sf"/>
</dbReference>
<dbReference type="PRINTS" id="PR00039">
    <property type="entry name" value="HTHLYSR"/>
</dbReference>
<dbReference type="PROSITE" id="PS50931">
    <property type="entry name" value="HTH_LYSR"/>
    <property type="match status" value="1"/>
</dbReference>
<dbReference type="PANTHER" id="PTHR30118:SF15">
    <property type="entry name" value="TRANSCRIPTIONAL REGULATORY PROTEIN"/>
    <property type="match status" value="1"/>
</dbReference>
<dbReference type="InterPro" id="IPR000847">
    <property type="entry name" value="LysR_HTH_N"/>
</dbReference>
<dbReference type="CDD" id="cd08417">
    <property type="entry name" value="PBP2_Nitroaromatics_like"/>
    <property type="match status" value="1"/>
</dbReference>
<sequence length="307" mass="34085">MHSVNTRTLDLNLLVVFATLWDTQNVTRAGERLALSQPAVSHALRRLRERLDDELFVIGRHSLVPTARAMELIGPVREALGRLDDVLQGSTAFSPATAQRKFRIASGDFVEFLILPRLIQHIASEAPGVMIEVVPLPANNALPSLLENGEIDLVISTPVAFGAGLREETVTKVSLLTLIWQREGLSPGRFPLDLYLERPQVMIEMHQREGNIIDASLRAQGLARRVGVLVQNFMAMPVIASQTGYICNLPGPIAQAFAQTFGLSCHQPPIDFPEPELFAYWHARFDADPGLKWLRERIKECANTSDE</sequence>
<dbReference type="SUPFAM" id="SSF53850">
    <property type="entry name" value="Periplasmic binding protein-like II"/>
    <property type="match status" value="1"/>
</dbReference>
<keyword evidence="7" id="KW-1185">Reference proteome</keyword>
<evidence type="ECO:0000256" key="2">
    <source>
        <dbReference type="ARBA" id="ARBA00023015"/>
    </source>
</evidence>